<keyword evidence="6" id="KW-0472">Membrane</keyword>
<evidence type="ECO:0000256" key="3">
    <source>
        <dbReference type="ARBA" id="ARBA00022452"/>
    </source>
</evidence>
<evidence type="ECO:0000256" key="1">
    <source>
        <dbReference type="ARBA" id="ARBA00004571"/>
    </source>
</evidence>
<organism evidence="9 10">
    <name type="scientific">Dyella ginsengisoli</name>
    <dbReference type="NCBI Taxonomy" id="363848"/>
    <lineage>
        <taxon>Bacteria</taxon>
        <taxon>Pseudomonadati</taxon>
        <taxon>Pseudomonadota</taxon>
        <taxon>Gammaproteobacteria</taxon>
        <taxon>Lysobacterales</taxon>
        <taxon>Rhodanobacteraceae</taxon>
        <taxon>Dyella</taxon>
    </lineage>
</organism>
<keyword evidence="4" id="KW-0812">Transmembrane</keyword>
<dbReference type="InterPro" id="IPR005017">
    <property type="entry name" value="OMPP1/FadL/TodX"/>
</dbReference>
<dbReference type="SUPFAM" id="SSF56935">
    <property type="entry name" value="Porins"/>
    <property type="match status" value="1"/>
</dbReference>
<reference evidence="9 10" key="1">
    <citation type="submission" date="2020-10" db="EMBL/GenBank/DDBJ databases">
        <title>Phylogeny of dyella-like bacteria.</title>
        <authorList>
            <person name="Fu J."/>
        </authorList>
    </citation>
    <scope>NUCLEOTIDE SEQUENCE [LARGE SCALE GENOMIC DNA]</scope>
    <source>
        <strain evidence="9 10">Gsoil3046</strain>
    </source>
</reference>
<feature type="signal peptide" evidence="8">
    <location>
        <begin position="1"/>
        <end position="26"/>
    </location>
</feature>
<keyword evidence="3" id="KW-1134">Transmembrane beta strand</keyword>
<dbReference type="Pfam" id="PF03349">
    <property type="entry name" value="Toluene_X"/>
    <property type="match status" value="1"/>
</dbReference>
<dbReference type="PANTHER" id="PTHR35093:SF3">
    <property type="entry name" value="LONG-CHAIN FATTY ACID TRANSPORT PROTEIN"/>
    <property type="match status" value="1"/>
</dbReference>
<evidence type="ECO:0000256" key="8">
    <source>
        <dbReference type="SAM" id="SignalP"/>
    </source>
</evidence>
<keyword evidence="7" id="KW-0998">Cell outer membrane</keyword>
<protein>
    <submittedName>
        <fullName evidence="9">Outer membrane protein transport protein</fullName>
    </submittedName>
</protein>
<dbReference type="RefSeq" id="WP_404633896.1">
    <property type="nucleotide sequence ID" value="NZ_JADIKM010000003.1"/>
</dbReference>
<proteinExistence type="inferred from homology"/>
<accession>A0ABW8JV16</accession>
<evidence type="ECO:0000256" key="6">
    <source>
        <dbReference type="ARBA" id="ARBA00023136"/>
    </source>
</evidence>
<evidence type="ECO:0000313" key="10">
    <source>
        <dbReference type="Proteomes" id="UP001620460"/>
    </source>
</evidence>
<name>A0ABW8JV16_9GAMM</name>
<evidence type="ECO:0000256" key="7">
    <source>
        <dbReference type="ARBA" id="ARBA00023237"/>
    </source>
</evidence>
<dbReference type="PANTHER" id="PTHR35093">
    <property type="entry name" value="OUTER MEMBRANE PROTEIN NMB0088-RELATED"/>
    <property type="match status" value="1"/>
</dbReference>
<dbReference type="Proteomes" id="UP001620460">
    <property type="component" value="Unassembled WGS sequence"/>
</dbReference>
<comment type="caution">
    <text evidence="9">The sequence shown here is derived from an EMBL/GenBank/DDBJ whole genome shotgun (WGS) entry which is preliminary data.</text>
</comment>
<comment type="subcellular location">
    <subcellularLocation>
        <location evidence="1">Cell outer membrane</location>
        <topology evidence="1">Multi-pass membrane protein</topology>
    </subcellularLocation>
</comment>
<feature type="chain" id="PRO_5045499235" evidence="8">
    <location>
        <begin position="27"/>
        <end position="441"/>
    </location>
</feature>
<evidence type="ECO:0000313" key="9">
    <source>
        <dbReference type="EMBL" id="MFK2904932.1"/>
    </source>
</evidence>
<dbReference type="EMBL" id="JADIKM010000003">
    <property type="protein sequence ID" value="MFK2904932.1"/>
    <property type="molecule type" value="Genomic_DNA"/>
</dbReference>
<dbReference type="Gene3D" id="2.40.160.60">
    <property type="entry name" value="Outer membrane protein transport protein (OMPP1/FadL/TodX)"/>
    <property type="match status" value="1"/>
</dbReference>
<keyword evidence="10" id="KW-1185">Reference proteome</keyword>
<sequence length="441" mass="47079">MLIARHIRLALTVAIAGTLLPGAGHAAAFQLKEKSAKAQGRAFAGSISASGDASVIADNPAAMRLLGGRVFQADLSGIDYSVRFHGSGADTLGRPLSGGNGGNAGATAAVPALYFHMPLGAQMHLGFSLTAPFGFKTEYDQSWVGRYHGIKTELNAVDFGASFSYDINPYFSLGGSVFTERVEARLNDAVDFGAILASSGVPGFTPGSADGHTRIDATDNALGYTVGALFTPTHDTRIGLAYRSEVNHKVNDVTVKFDVPQVPKTILAAARPGWFVNTTATTELKLPAMWTVSLTQQINGRWAVMADLSRTEWSAFKDIRLDFASAQPTQNLHFGYRDTTFGAIGTEYALSARLTLRAGVAYDQTPVTSRTRDVRVPDTNRRWLSVGATWKASPSLEYSVGYTHLFLDTPKVELTSVTGSSLNGSYDLSSDVIALALSYSF</sequence>
<gene>
    <name evidence="9" type="ORF">ISP17_13305</name>
</gene>
<evidence type="ECO:0000256" key="4">
    <source>
        <dbReference type="ARBA" id="ARBA00022692"/>
    </source>
</evidence>
<evidence type="ECO:0000256" key="2">
    <source>
        <dbReference type="ARBA" id="ARBA00008163"/>
    </source>
</evidence>
<keyword evidence="5 8" id="KW-0732">Signal</keyword>
<comment type="similarity">
    <text evidence="2">Belongs to the OmpP1/FadL family.</text>
</comment>
<evidence type="ECO:0000256" key="5">
    <source>
        <dbReference type="ARBA" id="ARBA00022729"/>
    </source>
</evidence>